<protein>
    <submittedName>
        <fullName evidence="3">PKD domain-containing protein</fullName>
    </submittedName>
</protein>
<comment type="caution">
    <text evidence="3">The sequence shown here is derived from an EMBL/GenBank/DDBJ whole genome shotgun (WGS) entry which is preliminary data.</text>
</comment>
<dbReference type="Pfam" id="PF18911">
    <property type="entry name" value="PKD_4"/>
    <property type="match status" value="1"/>
</dbReference>
<accession>A0ABS8EBY6</accession>
<organism evidence="3 4">
    <name type="scientific">Streptomyces flavotricini</name>
    <dbReference type="NCBI Taxonomy" id="66888"/>
    <lineage>
        <taxon>Bacteria</taxon>
        <taxon>Bacillati</taxon>
        <taxon>Actinomycetota</taxon>
        <taxon>Actinomycetes</taxon>
        <taxon>Kitasatosporales</taxon>
        <taxon>Streptomycetaceae</taxon>
        <taxon>Streptomyces</taxon>
    </lineage>
</organism>
<dbReference type="Gene3D" id="2.160.20.10">
    <property type="entry name" value="Single-stranded right-handed beta-helix, Pectin lyase-like"/>
    <property type="match status" value="1"/>
</dbReference>
<dbReference type="Pfam" id="PF00801">
    <property type="entry name" value="PKD"/>
    <property type="match status" value="1"/>
</dbReference>
<dbReference type="PROSITE" id="PS50093">
    <property type="entry name" value="PKD"/>
    <property type="match status" value="2"/>
</dbReference>
<dbReference type="EMBL" id="JAINUL010000001">
    <property type="protein sequence ID" value="MCC0098419.1"/>
    <property type="molecule type" value="Genomic_DNA"/>
</dbReference>
<dbReference type="Gene3D" id="2.60.40.10">
    <property type="entry name" value="Immunoglobulins"/>
    <property type="match status" value="2"/>
</dbReference>
<dbReference type="InterPro" id="IPR011050">
    <property type="entry name" value="Pectin_lyase_fold/virulence"/>
</dbReference>
<feature type="domain" description="PKD" evidence="2">
    <location>
        <begin position="466"/>
        <end position="549"/>
    </location>
</feature>
<dbReference type="InterPro" id="IPR022409">
    <property type="entry name" value="PKD/Chitinase_dom"/>
</dbReference>
<keyword evidence="4" id="KW-1185">Reference proteome</keyword>
<keyword evidence="1" id="KW-0732">Signal</keyword>
<dbReference type="InterPro" id="IPR013783">
    <property type="entry name" value="Ig-like_fold"/>
</dbReference>
<sequence length="910" mass="93816">MRPTRTTVLLTTGLVTLLGIPAAAADTPSTLYVNNSASAPRCSDTGPGSEDAPFCTISAGAKAARPGQTVQVLAYTSYDETVTVDRSGEPGKPISIVMRPNTGGPVRVKGLKVQGASHVVVRGLTTTGGVQVSGSTDIELDRITAASQTDAVVIGAESVDVRLTRSNLLSPVRIEGGSRGTVLGRNQIRGGTTAAVDAVWGPGTIVTNNTLYLSCDAAVSFRSGSTGSGAFNNLIYTSAPKSCVNPDPRSGILVGQDSATGTRADHNLLAGFPADGVVPYKWADVVHATPAALRAATGQGAHDILTANTWDVGPWDRSPNVDSGDSAAPGVLPTDYNGYPVVDDPLAPNTGKDGGFIDRGAHELQDTVRDVQLEIAQNWAPVGTTVQAKAVADNNWPGTLTYRYDFGDGTAPVVTREATADHVYQSPCACTVSVKAITAAGNEAYRQQPIKVTPASPLATAFTAQPYLPSASDPNQLVTPLAIEVDPRSSTMPWPIVRMDVDYGDGAKEVSDPIITTRHAYKQPGTYKVRVTLQDAKGATSTAERTVQVAYTPAGYVAVHPSRVLDTRMTSSPVQGGTATPIDVPVHYYSSGPHHTAGASAAVLNVTVTGATEDTHLSVWPSGQPRPVTSNVNVKAGGTSSNTVTVPIGADGKISAQLNSGKAALIVDFVGYYQPNAGQRFTPLAPTRALDTRTAGGALGGGQARTVKVAGVNGIPADATAVALNLTGTGSTENAHVIAYPEADKRPATSNLNLEPGKDKSNQAIVPVGPNGTITVYTNTGSTHLVLDAVGYYAKDGKALFTPVVPQRLADTRSTGKLAPGATTIVSGIPANAIGAALNVTATDTTGPGFLTVYGHGATRPEASSLNTRPGETVPNHVTTPAADGRVTVWNSYGGANHVITDLFGYFTQG</sequence>
<evidence type="ECO:0000256" key="1">
    <source>
        <dbReference type="SAM" id="SignalP"/>
    </source>
</evidence>
<dbReference type="InterPro" id="IPR000601">
    <property type="entry name" value="PKD_dom"/>
</dbReference>
<dbReference type="RefSeq" id="WP_229340088.1">
    <property type="nucleotide sequence ID" value="NZ_JAINUL010000001.1"/>
</dbReference>
<feature type="chain" id="PRO_5047213542" evidence="1">
    <location>
        <begin position="25"/>
        <end position="910"/>
    </location>
</feature>
<dbReference type="SUPFAM" id="SSF49299">
    <property type="entry name" value="PKD domain"/>
    <property type="match status" value="2"/>
</dbReference>
<dbReference type="InterPro" id="IPR035986">
    <property type="entry name" value="PKD_dom_sf"/>
</dbReference>
<dbReference type="SMART" id="SM00089">
    <property type="entry name" value="PKD"/>
    <property type="match status" value="2"/>
</dbReference>
<feature type="domain" description="PKD" evidence="2">
    <location>
        <begin position="397"/>
        <end position="453"/>
    </location>
</feature>
<dbReference type="CDD" id="cd00146">
    <property type="entry name" value="PKD"/>
    <property type="match status" value="1"/>
</dbReference>
<feature type="signal peptide" evidence="1">
    <location>
        <begin position="1"/>
        <end position="24"/>
    </location>
</feature>
<proteinExistence type="predicted"/>
<dbReference type="SUPFAM" id="SSF51126">
    <property type="entry name" value="Pectin lyase-like"/>
    <property type="match status" value="1"/>
</dbReference>
<gene>
    <name evidence="3" type="ORF">K7B10_27360</name>
</gene>
<dbReference type="Proteomes" id="UP001520654">
    <property type="component" value="Unassembled WGS sequence"/>
</dbReference>
<reference evidence="3 4" key="1">
    <citation type="submission" date="2021-08" db="EMBL/GenBank/DDBJ databases">
        <title>Genomic Architecture of Streptomyces flavotricini NGL1 and Streptomyces erythrochromogenes HMS4 With Differential Plant Beneficial attributes and laccase production capabilities.</title>
        <authorList>
            <person name="Salwan R."/>
            <person name="Kaur R."/>
            <person name="Sharma V."/>
        </authorList>
    </citation>
    <scope>NUCLEOTIDE SEQUENCE [LARGE SCALE GENOMIC DNA]</scope>
    <source>
        <strain evidence="3 4">NGL1</strain>
    </source>
</reference>
<evidence type="ECO:0000313" key="4">
    <source>
        <dbReference type="Proteomes" id="UP001520654"/>
    </source>
</evidence>
<evidence type="ECO:0000259" key="2">
    <source>
        <dbReference type="PROSITE" id="PS50093"/>
    </source>
</evidence>
<evidence type="ECO:0000313" key="3">
    <source>
        <dbReference type="EMBL" id="MCC0098419.1"/>
    </source>
</evidence>
<dbReference type="InterPro" id="IPR012334">
    <property type="entry name" value="Pectin_lyas_fold"/>
</dbReference>
<name>A0ABS8EBY6_9ACTN</name>